<dbReference type="STRING" id="258515.SAMN05192585_12311"/>
<name>A0A1H0CF53_9FIRM</name>
<dbReference type="AlphaFoldDB" id="A0A1H0CF53"/>
<sequence>MGKKSLEDLVQRELVKMQAFGQKRHDFKMDGEKSPYIHSYATYETYLKQCLQFASWCKENYGCKTPLACASYIKEYLQECQDQGNSAATLSTKGAAIAKLYGEEKNRLGFNFPPVERAGITRDRDVKPAPNAMYQTARDFVAATGLRDSKELAKLQVKDVYRDNGTGRLMVHVNQGKGGRPREATVVRAGEKVVLDMLAGKTGNELVFKGFSNNSLTENQLHAFRAQYASDRYRELEADGIKISKHYGPNDIYHCRKDQAGEHYQKAIMEIVSNDLGHSRISVIAQSYLWKR</sequence>
<gene>
    <name evidence="2" type="ORF">SAMN05192585_12311</name>
</gene>
<dbReference type="GO" id="GO:0015074">
    <property type="term" value="P:DNA integration"/>
    <property type="evidence" value="ECO:0007669"/>
    <property type="project" value="InterPro"/>
</dbReference>
<dbReference type="Gene3D" id="1.10.443.10">
    <property type="entry name" value="Intergrase catalytic core"/>
    <property type="match status" value="1"/>
</dbReference>
<dbReference type="SUPFAM" id="SSF47823">
    <property type="entry name" value="lambda integrase-like, N-terminal domain"/>
    <property type="match status" value="1"/>
</dbReference>
<reference evidence="2 3" key="1">
    <citation type="submission" date="2016-10" db="EMBL/GenBank/DDBJ databases">
        <authorList>
            <person name="de Groot N.N."/>
        </authorList>
    </citation>
    <scope>NUCLEOTIDE SEQUENCE [LARGE SCALE GENOMIC DNA]</scope>
    <source>
        <strain evidence="2 3">CGMCC 1.5012</strain>
    </source>
</reference>
<dbReference type="RefSeq" id="WP_092641083.1">
    <property type="nucleotide sequence ID" value="NZ_FNID01000023.1"/>
</dbReference>
<dbReference type="GO" id="GO:0003677">
    <property type="term" value="F:DNA binding"/>
    <property type="evidence" value="ECO:0007669"/>
    <property type="project" value="InterPro"/>
</dbReference>
<evidence type="ECO:0000313" key="3">
    <source>
        <dbReference type="Proteomes" id="UP000199182"/>
    </source>
</evidence>
<dbReference type="EMBL" id="FNID01000023">
    <property type="protein sequence ID" value="SDN56500.1"/>
    <property type="molecule type" value="Genomic_DNA"/>
</dbReference>
<accession>A0A1H0CF53</accession>
<evidence type="ECO:0008006" key="4">
    <source>
        <dbReference type="Google" id="ProtNLM"/>
    </source>
</evidence>
<organism evidence="2 3">
    <name type="scientific">Acetanaerobacterium elongatum</name>
    <dbReference type="NCBI Taxonomy" id="258515"/>
    <lineage>
        <taxon>Bacteria</taxon>
        <taxon>Bacillati</taxon>
        <taxon>Bacillota</taxon>
        <taxon>Clostridia</taxon>
        <taxon>Eubacteriales</taxon>
        <taxon>Oscillospiraceae</taxon>
        <taxon>Acetanaerobacterium</taxon>
    </lineage>
</organism>
<keyword evidence="3" id="KW-1185">Reference proteome</keyword>
<proteinExistence type="predicted"/>
<dbReference type="SUPFAM" id="SSF56349">
    <property type="entry name" value="DNA breaking-rejoining enzymes"/>
    <property type="match status" value="1"/>
</dbReference>
<protein>
    <recommendedName>
        <fullName evidence="4">Phage integrase family protein</fullName>
    </recommendedName>
</protein>
<dbReference type="InterPro" id="IPR011010">
    <property type="entry name" value="DNA_brk_join_enz"/>
</dbReference>
<evidence type="ECO:0000313" key="2">
    <source>
        <dbReference type="EMBL" id="SDN56500.1"/>
    </source>
</evidence>
<dbReference type="Proteomes" id="UP000199182">
    <property type="component" value="Unassembled WGS sequence"/>
</dbReference>
<evidence type="ECO:0000256" key="1">
    <source>
        <dbReference type="ARBA" id="ARBA00023172"/>
    </source>
</evidence>
<dbReference type="OrthoDB" id="2217146at2"/>
<dbReference type="InterPro" id="IPR013762">
    <property type="entry name" value="Integrase-like_cat_sf"/>
</dbReference>
<keyword evidence="1" id="KW-0233">DNA recombination</keyword>
<dbReference type="GO" id="GO:0006310">
    <property type="term" value="P:DNA recombination"/>
    <property type="evidence" value="ECO:0007669"/>
    <property type="project" value="UniProtKB-KW"/>
</dbReference>